<feature type="domain" description="Aminotransferase class I/classII large" evidence="12">
    <location>
        <begin position="110"/>
        <end position="473"/>
    </location>
</feature>
<keyword evidence="10" id="KW-0012">Acyltransferase</keyword>
<organism evidence="13">
    <name type="scientific">Picea sitchensis</name>
    <name type="common">Sitka spruce</name>
    <name type="synonym">Pinus sitchensis</name>
    <dbReference type="NCBI Taxonomy" id="3332"/>
    <lineage>
        <taxon>Eukaryota</taxon>
        <taxon>Viridiplantae</taxon>
        <taxon>Streptophyta</taxon>
        <taxon>Embryophyta</taxon>
        <taxon>Tracheophyta</taxon>
        <taxon>Spermatophyta</taxon>
        <taxon>Pinopsida</taxon>
        <taxon>Pinidae</taxon>
        <taxon>Conifers I</taxon>
        <taxon>Pinales</taxon>
        <taxon>Pinaceae</taxon>
        <taxon>Picea</taxon>
    </lineage>
</organism>
<dbReference type="GO" id="GO:0046512">
    <property type="term" value="P:sphingosine biosynthetic process"/>
    <property type="evidence" value="ECO:0007669"/>
    <property type="project" value="TreeGrafter"/>
</dbReference>
<evidence type="ECO:0000256" key="4">
    <source>
        <dbReference type="ARBA" id="ARBA00008392"/>
    </source>
</evidence>
<comment type="pathway">
    <text evidence="3">Sphingolipid metabolism.</text>
</comment>
<dbReference type="AlphaFoldDB" id="B8LNV5"/>
<evidence type="ECO:0000256" key="1">
    <source>
        <dbReference type="ARBA" id="ARBA00001933"/>
    </source>
</evidence>
<evidence type="ECO:0000256" key="10">
    <source>
        <dbReference type="ARBA" id="ARBA00023315"/>
    </source>
</evidence>
<dbReference type="InterPro" id="IPR015421">
    <property type="entry name" value="PyrdxlP-dep_Trfase_major"/>
</dbReference>
<dbReference type="InterPro" id="IPR050087">
    <property type="entry name" value="AON_synthase_class-II"/>
</dbReference>
<comment type="cofactor">
    <cofactor evidence="1">
        <name>pyridoxal 5'-phosphate</name>
        <dbReference type="ChEBI" id="CHEBI:597326"/>
    </cofactor>
</comment>
<sequence length="484" mass="52862">MSSGLRIGIMDLMNRLILALDAPFAGAVVFGVHFDGHLVVEALLVAVIVFLLFQKSYQPQKRPLTRKEIDQLCDEWVPEPLHPAITKEMEDEPPVLESDAGPRIIVSGKEVINLASANYLGLIGHGKITEACNAALKKYGVGSCGPRGFYGTIDVHLDCEARISKFLGTADSILYSYGLATTSSVIPAFCKRGDIIIADEGVQWGIQNGLFLSRSTVKLFKHNDMKALEKILEEIALEDKRVKKVLNRRFIVVEAIYQNSGQMVPLDEIIRLKEKYNFRVLVDESHSFGVLGKTGRGLTEHYGIPIQKVDIITAGMGYALATTGGFCTGSAKVVDHQRLSGAGYCFSASSPPYLASAAITAMDVLEESPELLVRLQENVTLLWKGLSQARGLKVTSNALSPLFFLQLENTSGSFKNDSMLLQEIVDRMLEDAAVLLTVSKRSLLDNCKLPAGIQLSVSAAHTKSDLLQVIQSLKSVVEAVLDRK</sequence>
<dbReference type="Gene3D" id="3.90.1150.10">
    <property type="entry name" value="Aspartate Aminotransferase, domain 1"/>
    <property type="match status" value="1"/>
</dbReference>
<dbReference type="GO" id="GO:0046513">
    <property type="term" value="P:ceramide biosynthetic process"/>
    <property type="evidence" value="ECO:0007669"/>
    <property type="project" value="TreeGrafter"/>
</dbReference>
<evidence type="ECO:0000256" key="6">
    <source>
        <dbReference type="ARBA" id="ARBA00022679"/>
    </source>
</evidence>
<evidence type="ECO:0000256" key="8">
    <source>
        <dbReference type="ARBA" id="ARBA00022919"/>
    </source>
</evidence>
<comment type="catalytic activity">
    <reaction evidence="11">
        <text>L-serine + hexadecanoyl-CoA + H(+) = 3-oxosphinganine + CO2 + CoA</text>
        <dbReference type="Rhea" id="RHEA:14761"/>
        <dbReference type="ChEBI" id="CHEBI:15378"/>
        <dbReference type="ChEBI" id="CHEBI:16526"/>
        <dbReference type="ChEBI" id="CHEBI:33384"/>
        <dbReference type="ChEBI" id="CHEBI:57287"/>
        <dbReference type="ChEBI" id="CHEBI:57379"/>
        <dbReference type="ChEBI" id="CHEBI:58299"/>
        <dbReference type="EC" id="2.3.1.50"/>
    </reaction>
</comment>
<keyword evidence="9" id="KW-0443">Lipid metabolism</keyword>
<dbReference type="Pfam" id="PF00155">
    <property type="entry name" value="Aminotran_1_2"/>
    <property type="match status" value="1"/>
</dbReference>
<dbReference type="InterPro" id="IPR004839">
    <property type="entry name" value="Aminotransferase_I/II_large"/>
</dbReference>
<dbReference type="GO" id="GO:0030170">
    <property type="term" value="F:pyridoxal phosphate binding"/>
    <property type="evidence" value="ECO:0007669"/>
    <property type="project" value="InterPro"/>
</dbReference>
<evidence type="ECO:0000256" key="3">
    <source>
        <dbReference type="ARBA" id="ARBA00004991"/>
    </source>
</evidence>
<accession>B8LNV5</accession>
<evidence type="ECO:0000256" key="9">
    <source>
        <dbReference type="ARBA" id="ARBA00023098"/>
    </source>
</evidence>
<dbReference type="FunFam" id="3.40.640.10:FF:000049">
    <property type="entry name" value="serine palmitoyltransferase 1 isoform X1"/>
    <property type="match status" value="1"/>
</dbReference>
<dbReference type="EMBL" id="EF677515">
    <property type="protein sequence ID" value="ABR17335.1"/>
    <property type="molecule type" value="mRNA"/>
</dbReference>
<dbReference type="EC" id="2.3.1.50" evidence="5"/>
<dbReference type="SUPFAM" id="SSF53383">
    <property type="entry name" value="PLP-dependent transferases"/>
    <property type="match status" value="1"/>
</dbReference>
<dbReference type="GO" id="GO:0016020">
    <property type="term" value="C:membrane"/>
    <property type="evidence" value="ECO:0007669"/>
    <property type="project" value="GOC"/>
</dbReference>
<keyword evidence="7" id="KW-0663">Pyridoxal phosphate</keyword>
<comment type="pathway">
    <text evidence="2">Lipid metabolism; sphingolipid metabolism.</text>
</comment>
<proteinExistence type="evidence at transcript level"/>
<dbReference type="PANTHER" id="PTHR13693">
    <property type="entry name" value="CLASS II AMINOTRANSFERASE/8-AMINO-7-OXONONANOATE SYNTHASE"/>
    <property type="match status" value="1"/>
</dbReference>
<reference evidence="13" key="1">
    <citation type="submission" date="2007-06" db="EMBL/GenBank/DDBJ databases">
        <title>Full length cDNA sequences from Sitka Spruce (Picea sitchensis).</title>
        <authorList>
            <person name="Ralph S.G."/>
            <person name="Chun H.E."/>
            <person name="Liao N."/>
            <person name="Ali J."/>
            <person name="Reid K."/>
            <person name="Kolosova N."/>
            <person name="Cooper N."/>
            <person name="Cullis C."/>
            <person name="Jancsik S."/>
            <person name="Moore R."/>
            <person name="Mayo M."/>
            <person name="Wagner S."/>
            <person name="Holt R.A."/>
            <person name="Jones S.J.M."/>
            <person name="Marra M.A."/>
            <person name="Ritland C.E."/>
            <person name="Ritland K."/>
            <person name="Bohlmann J."/>
        </authorList>
    </citation>
    <scope>NUCLEOTIDE SEQUENCE</scope>
    <source>
        <tissue evidence="13">Green portion of the leader tissue</tissue>
    </source>
</reference>
<evidence type="ECO:0000256" key="11">
    <source>
        <dbReference type="ARBA" id="ARBA00048528"/>
    </source>
</evidence>
<comment type="similarity">
    <text evidence="4">Belongs to the class-II pyridoxal-phosphate-dependent aminotransferase family.</text>
</comment>
<evidence type="ECO:0000256" key="7">
    <source>
        <dbReference type="ARBA" id="ARBA00022898"/>
    </source>
</evidence>
<keyword evidence="8" id="KW-0746">Sphingolipid metabolism</keyword>
<dbReference type="Gene3D" id="3.40.640.10">
    <property type="entry name" value="Type I PLP-dependent aspartate aminotransferase-like (Major domain)"/>
    <property type="match status" value="1"/>
</dbReference>
<evidence type="ECO:0000313" key="13">
    <source>
        <dbReference type="EMBL" id="ABR17335.1"/>
    </source>
</evidence>
<dbReference type="InterPro" id="IPR015422">
    <property type="entry name" value="PyrdxlP-dep_Trfase_small"/>
</dbReference>
<dbReference type="PANTHER" id="PTHR13693:SF2">
    <property type="entry name" value="SERINE PALMITOYLTRANSFERASE 1"/>
    <property type="match status" value="1"/>
</dbReference>
<evidence type="ECO:0000256" key="5">
    <source>
        <dbReference type="ARBA" id="ARBA00013220"/>
    </source>
</evidence>
<keyword evidence="6" id="KW-0808">Transferase</keyword>
<dbReference type="GO" id="GO:0005783">
    <property type="term" value="C:endoplasmic reticulum"/>
    <property type="evidence" value="ECO:0007669"/>
    <property type="project" value="TreeGrafter"/>
</dbReference>
<evidence type="ECO:0000259" key="12">
    <source>
        <dbReference type="Pfam" id="PF00155"/>
    </source>
</evidence>
<name>B8LNV5_PICSI</name>
<dbReference type="GO" id="GO:0004758">
    <property type="term" value="F:serine C-palmitoyltransferase activity"/>
    <property type="evidence" value="ECO:0007669"/>
    <property type="project" value="UniProtKB-EC"/>
</dbReference>
<dbReference type="InterPro" id="IPR015424">
    <property type="entry name" value="PyrdxlP-dep_Trfase"/>
</dbReference>
<protein>
    <recommendedName>
        <fullName evidence="5">serine C-palmitoyltransferase</fullName>
        <ecNumber evidence="5">2.3.1.50</ecNumber>
    </recommendedName>
</protein>
<evidence type="ECO:0000256" key="2">
    <source>
        <dbReference type="ARBA" id="ARBA00004760"/>
    </source>
</evidence>